<sequence>MAQLHLLSNLLVTVQFSIKSGSAYEVSAKKLVYIFLRLHQKLAISKMSNVEGTKISIQDIKLVENRIKRCLQHYMNKEEVLNTLIQDNVDPRFTDIVWQRLEEQNSEFFNAYYLQLMVKEQIMEFNRLLSEQVELMYRTGSVGMAAIPTSNGSHVSPKDVQQPNAFNNCGSSIQSRVQETLDVSAHDRKMTVLPNLFLGQHSNVELAQATNGKVVKTKAGYAGSSPFYLSAHSNLMESRPLMDDAPVSSFTSFEPSAQPLHDMLLGGNAPSFGSLGQIPQSQFWSPDVAADFCNSSELLESYCRLPILSTGANDCMNPHGDMERLDSVSEGLRYQDPTTHCQD</sequence>
<reference evidence="2 3" key="1">
    <citation type="submission" date="2019-12" db="EMBL/GenBank/DDBJ databases">
        <authorList>
            <person name="Alioto T."/>
            <person name="Alioto T."/>
            <person name="Gomez Garrido J."/>
        </authorList>
    </citation>
    <scope>NUCLEOTIDE SEQUENCE [LARGE SCALE GENOMIC DNA]</scope>
</reference>
<organism evidence="2 3">
    <name type="scientific">Olea europaea subsp. europaea</name>
    <dbReference type="NCBI Taxonomy" id="158383"/>
    <lineage>
        <taxon>Eukaryota</taxon>
        <taxon>Viridiplantae</taxon>
        <taxon>Streptophyta</taxon>
        <taxon>Embryophyta</taxon>
        <taxon>Tracheophyta</taxon>
        <taxon>Spermatophyta</taxon>
        <taxon>Magnoliopsida</taxon>
        <taxon>eudicotyledons</taxon>
        <taxon>Gunneridae</taxon>
        <taxon>Pentapetalae</taxon>
        <taxon>asterids</taxon>
        <taxon>lamiids</taxon>
        <taxon>Lamiales</taxon>
        <taxon>Oleaceae</taxon>
        <taxon>Oleeae</taxon>
        <taxon>Olea</taxon>
    </lineage>
</organism>
<dbReference type="Pfam" id="PF09713">
    <property type="entry name" value="A_thal_3526"/>
    <property type="match status" value="1"/>
</dbReference>
<protein>
    <submittedName>
        <fullName evidence="2">Uncharacterized protein</fullName>
    </submittedName>
</protein>
<dbReference type="Gramene" id="OE9A076766T11">
    <property type="protein sequence ID" value="OE9A076766C11"/>
    <property type="gene ID" value="OE9A076766"/>
</dbReference>
<dbReference type="PANTHER" id="PTHR31871">
    <property type="entry name" value="OS02G0137100 PROTEIN"/>
    <property type="match status" value="1"/>
</dbReference>
<keyword evidence="1" id="KW-0732">Signal</keyword>
<dbReference type="Proteomes" id="UP000594638">
    <property type="component" value="Unassembled WGS sequence"/>
</dbReference>
<feature type="signal peptide" evidence="1">
    <location>
        <begin position="1"/>
        <end position="23"/>
    </location>
</feature>
<keyword evidence="3" id="KW-1185">Reference proteome</keyword>
<dbReference type="EMBL" id="CACTIH010009152">
    <property type="protein sequence ID" value="CAA3026157.1"/>
    <property type="molecule type" value="Genomic_DNA"/>
</dbReference>
<dbReference type="InterPro" id="IPR006476">
    <property type="entry name" value="CHP01589_pln"/>
</dbReference>
<evidence type="ECO:0000256" key="1">
    <source>
        <dbReference type="SAM" id="SignalP"/>
    </source>
</evidence>
<evidence type="ECO:0000313" key="2">
    <source>
        <dbReference type="EMBL" id="CAA3026157.1"/>
    </source>
</evidence>
<dbReference type="NCBIfam" id="TIGR01589">
    <property type="entry name" value="A_thal_3526"/>
    <property type="match status" value="1"/>
</dbReference>
<accession>A0A8S0V3Z3</accession>
<name>A0A8S0V3Z3_OLEEU</name>
<proteinExistence type="predicted"/>
<feature type="chain" id="PRO_5035844148" evidence="1">
    <location>
        <begin position="24"/>
        <end position="343"/>
    </location>
</feature>
<evidence type="ECO:0000313" key="3">
    <source>
        <dbReference type="Proteomes" id="UP000594638"/>
    </source>
</evidence>
<dbReference type="OrthoDB" id="1620396at2759"/>
<dbReference type="PANTHER" id="PTHR31871:SF22">
    <property type="entry name" value="LOB DOMAIN-CONTAINING PROTEIN"/>
    <property type="match status" value="1"/>
</dbReference>
<comment type="caution">
    <text evidence="2">The sequence shown here is derived from an EMBL/GenBank/DDBJ whole genome shotgun (WGS) entry which is preliminary data.</text>
</comment>
<gene>
    <name evidence="2" type="ORF">OLEA9_A076766</name>
</gene>
<dbReference type="AlphaFoldDB" id="A0A8S0V3Z3"/>